<dbReference type="InterPro" id="IPR029058">
    <property type="entry name" value="AB_hydrolase_fold"/>
</dbReference>
<dbReference type="OrthoDB" id="3200163at2759"/>
<reference evidence="2 3" key="2">
    <citation type="submission" date="2018-11" db="EMBL/GenBank/DDBJ databases">
        <authorList>
            <consortium name="Pathogen Informatics"/>
        </authorList>
    </citation>
    <scope>NUCLEOTIDE SEQUENCE [LARGE SCALE GENOMIC DNA]</scope>
    <source>
        <strain evidence="2 3">Costa Rica</strain>
    </source>
</reference>
<protein>
    <submittedName>
        <fullName evidence="4">COesterase domain-containing protein</fullName>
    </submittedName>
</protein>
<evidence type="ECO:0000313" key="3">
    <source>
        <dbReference type="Proteomes" id="UP000267027"/>
    </source>
</evidence>
<dbReference type="Proteomes" id="UP000267027">
    <property type="component" value="Unassembled WGS sequence"/>
</dbReference>
<evidence type="ECO:0000259" key="1">
    <source>
        <dbReference type="Pfam" id="PF00135"/>
    </source>
</evidence>
<gene>
    <name evidence="2" type="ORF">ACOC_LOCUS4677</name>
</gene>
<dbReference type="SUPFAM" id="SSF53474">
    <property type="entry name" value="alpha/beta-Hydrolases"/>
    <property type="match status" value="1"/>
</dbReference>
<reference evidence="4" key="1">
    <citation type="submission" date="2016-04" db="UniProtKB">
        <authorList>
            <consortium name="WormBaseParasite"/>
        </authorList>
    </citation>
    <scope>IDENTIFICATION</scope>
</reference>
<feature type="domain" description="Carboxylesterase type B" evidence="1">
    <location>
        <begin position="25"/>
        <end position="467"/>
    </location>
</feature>
<dbReference type="InterPro" id="IPR002018">
    <property type="entry name" value="CarbesteraseB"/>
</dbReference>
<dbReference type="PANTHER" id="PTHR44590:SF3">
    <property type="entry name" value="CARBOXYLESTERASE TYPE B DOMAIN-CONTAINING PROTEIN"/>
    <property type="match status" value="1"/>
</dbReference>
<accession>A0A158PG11</accession>
<name>A0A158PG11_ANGCS</name>
<dbReference type="OMA" id="CTDISYV"/>
<dbReference type="InterPro" id="IPR019819">
    <property type="entry name" value="Carboxylesterase_B_CS"/>
</dbReference>
<sequence length="484" mass="54724">MKFFMPHARMVRNSMKTYGKQKHTSENRSIQKPTLLERKLGNISEDCLYLNVFTPVWSPSSASGFAVLVFIHGGGFVSDSTTKYGDVEICRHLCTKDVVVVTVQYRVGFLGFFSTGDEYCRGNFGLWDQILALRWIQENISFFNGDPSNVTAMGQSSGAGNVDLLSICPASRDLFHGVILMSGNASCEWAIHHNILERCRKFAEKNGRGINVLGILRPLPASKFAVSLMDTLNMSECVVGPCIDGDLIPKNVSELRKEAPTKPMIIGCCSSEGLIFLTVLREKPSVDTVMENVALIVPEIDYPIVFKKLRNEKLLNGNKLKVLGDLFINIAIQRTVLDGLETHSAPVYFYSFDYYNPKSWGPLSLYFRWPFKDSSHCTDLTYVFAVGIHWDFQFNEDDKKMLELTTRMWTNFAKYGNPNGFFGDSASSLHQLCGEDFSWEPTTECNPQKHLSLKLRPEMNEQFKNGRPLFIVQMQKNKSMPKEI</sequence>
<dbReference type="Gene3D" id="3.40.50.1820">
    <property type="entry name" value="alpha/beta hydrolase"/>
    <property type="match status" value="1"/>
</dbReference>
<dbReference type="STRING" id="334426.A0A158PG11"/>
<evidence type="ECO:0000313" key="4">
    <source>
        <dbReference type="WBParaSite" id="ACOC_0000467601-mRNA-1"/>
    </source>
</evidence>
<organism evidence="4">
    <name type="scientific">Angiostrongylus costaricensis</name>
    <name type="common">Nematode worm</name>
    <dbReference type="NCBI Taxonomy" id="334426"/>
    <lineage>
        <taxon>Eukaryota</taxon>
        <taxon>Metazoa</taxon>
        <taxon>Ecdysozoa</taxon>
        <taxon>Nematoda</taxon>
        <taxon>Chromadorea</taxon>
        <taxon>Rhabditida</taxon>
        <taxon>Rhabditina</taxon>
        <taxon>Rhabditomorpha</taxon>
        <taxon>Strongyloidea</taxon>
        <taxon>Metastrongylidae</taxon>
        <taxon>Angiostrongylus</taxon>
    </lineage>
</organism>
<dbReference type="PANTHER" id="PTHR44590">
    <property type="entry name" value="CARBOXYLIC ESTER HYDROLASE-RELATED"/>
    <property type="match status" value="1"/>
</dbReference>
<dbReference type="PROSITE" id="PS00941">
    <property type="entry name" value="CARBOXYLESTERASE_B_2"/>
    <property type="match status" value="1"/>
</dbReference>
<dbReference type="EMBL" id="UYYA01003824">
    <property type="protein sequence ID" value="VDM56262.1"/>
    <property type="molecule type" value="Genomic_DNA"/>
</dbReference>
<dbReference type="AlphaFoldDB" id="A0A158PG11"/>
<keyword evidence="3" id="KW-1185">Reference proteome</keyword>
<dbReference type="Pfam" id="PF00135">
    <property type="entry name" value="COesterase"/>
    <property type="match status" value="1"/>
</dbReference>
<evidence type="ECO:0000313" key="2">
    <source>
        <dbReference type="EMBL" id="VDM56262.1"/>
    </source>
</evidence>
<proteinExistence type="predicted"/>
<dbReference type="WBParaSite" id="ACOC_0000467601-mRNA-1">
    <property type="protein sequence ID" value="ACOC_0000467601-mRNA-1"/>
    <property type="gene ID" value="ACOC_0000467601"/>
</dbReference>
<dbReference type="ESTHER" id="angcs-a0a158pg11">
    <property type="family name" value="Carb_B_Nematoda"/>
</dbReference>